<dbReference type="EMBL" id="CP098740">
    <property type="protein sequence ID" value="UZK56185.1"/>
    <property type="molecule type" value="Genomic_DNA"/>
</dbReference>
<gene>
    <name evidence="2" type="ORF">NEH16_20660</name>
</gene>
<protein>
    <recommendedName>
        <fullName evidence="4">Secreted protein</fullName>
    </recommendedName>
</protein>
<feature type="region of interest" description="Disordered" evidence="1">
    <location>
        <begin position="177"/>
        <end position="205"/>
    </location>
</feature>
<sequence length="205" mass="22835">MDPSLTALIVAVVGVAGTLVSGVMAHRGALRAKTVELDRAERLRREELLADERRENLAVRRASYAVFNQRLRQFHSVLSKDYFALAAGEARPERSQEREEPRRVLRDVYAEAQMVIGDEVLTVAGGVVHQLHRIHALLGRHERGEAADEPLEEIRESLERASEGLYEVRQTMRRDLGVSALPVTRPDGYGAPATRAPDGERRSAP</sequence>
<evidence type="ECO:0000313" key="2">
    <source>
        <dbReference type="EMBL" id="UZK56185.1"/>
    </source>
</evidence>
<evidence type="ECO:0008006" key="4">
    <source>
        <dbReference type="Google" id="ProtNLM"/>
    </source>
</evidence>
<keyword evidence="3" id="KW-1185">Reference proteome</keyword>
<reference evidence="2" key="1">
    <citation type="journal article" date="2022" name="Front. Microbiol.">
        <title>Mirubactin C rescues the lethal effect of cell wall biosynthesis mutations in Bacillus subtilis.</title>
        <authorList>
            <person name="Kepplinger B."/>
            <person name="Wen X."/>
            <person name="Tyler A.R."/>
            <person name="Kim B.Y."/>
            <person name="Brown J."/>
            <person name="Banks P."/>
            <person name="Dashti Y."/>
            <person name="Mackenzie E.S."/>
            <person name="Wills C."/>
            <person name="Kawai Y."/>
            <person name="Waldron K.J."/>
            <person name="Allenby N.E.E."/>
            <person name="Wu L.J."/>
            <person name="Hall M.J."/>
            <person name="Errington J."/>
        </authorList>
    </citation>
    <scope>NUCLEOTIDE SEQUENCE</scope>
    <source>
        <strain evidence="2">MDA8-470</strain>
    </source>
</reference>
<organism evidence="2 3">
    <name type="scientific">Streptomyces drozdowiczii</name>
    <dbReference type="NCBI Taxonomy" id="202862"/>
    <lineage>
        <taxon>Bacteria</taxon>
        <taxon>Bacillati</taxon>
        <taxon>Actinomycetota</taxon>
        <taxon>Actinomycetes</taxon>
        <taxon>Kitasatosporales</taxon>
        <taxon>Streptomycetaceae</taxon>
        <taxon>Streptomyces</taxon>
    </lineage>
</organism>
<accession>A0ABY6PVV1</accession>
<dbReference type="Proteomes" id="UP001164963">
    <property type="component" value="Chromosome"/>
</dbReference>
<dbReference type="RefSeq" id="WP_265544263.1">
    <property type="nucleotide sequence ID" value="NZ_CP098740.1"/>
</dbReference>
<proteinExistence type="predicted"/>
<name>A0ABY6PVV1_9ACTN</name>
<evidence type="ECO:0000256" key="1">
    <source>
        <dbReference type="SAM" id="MobiDB-lite"/>
    </source>
</evidence>
<evidence type="ECO:0000313" key="3">
    <source>
        <dbReference type="Proteomes" id="UP001164963"/>
    </source>
</evidence>